<organism evidence="1 2">
    <name type="scientific">Streptomyces flaveolus</name>
    <dbReference type="NCBI Taxonomy" id="67297"/>
    <lineage>
        <taxon>Bacteria</taxon>
        <taxon>Bacillati</taxon>
        <taxon>Actinomycetota</taxon>
        <taxon>Actinomycetes</taxon>
        <taxon>Kitasatosporales</taxon>
        <taxon>Streptomycetaceae</taxon>
        <taxon>Streptomyces</taxon>
    </lineage>
</organism>
<gene>
    <name evidence="1" type="ORF">AB0H04_44340</name>
</gene>
<keyword evidence="2" id="KW-1185">Reference proteome</keyword>
<dbReference type="Proteomes" id="UP001551011">
    <property type="component" value="Unassembled WGS sequence"/>
</dbReference>
<accession>A0ABV3AQD6</accession>
<evidence type="ECO:0000313" key="2">
    <source>
        <dbReference type="Proteomes" id="UP001551011"/>
    </source>
</evidence>
<dbReference type="PANTHER" id="PTHR37981:SF1">
    <property type="entry name" value="SGNH HYDROLASE-TYPE ESTERASE DOMAIN-CONTAINING PROTEIN"/>
    <property type="match status" value="1"/>
</dbReference>
<dbReference type="SUPFAM" id="SSF52266">
    <property type="entry name" value="SGNH hydrolase"/>
    <property type="match status" value="1"/>
</dbReference>
<sequence length="233" mass="24608">MLQRAGGWVSLGAFHFTGTPQVELSNATDDGTADEDIAWGAVAFQPLHGKPANSIVAMGNSYSSGEGAAAPGGADLYPETDHPDTSGGYETDKCHRSKLAWSRQATLPGYSTSIGSMADNLDPNMDYHFVACSGARTYNILSKEQDSHEVPQVQAGYLDNNTTLVTLSIGGNDARFVDIMGKCIDIPVPSLTTCPYAELDNIDPATGEKTGGTTGALKDWAPGWLHDAVRPQS</sequence>
<dbReference type="EMBL" id="JBFAEG010000059">
    <property type="protein sequence ID" value="MEU5713755.1"/>
    <property type="molecule type" value="Genomic_DNA"/>
</dbReference>
<dbReference type="PANTHER" id="PTHR37981">
    <property type="entry name" value="LIPASE 2"/>
    <property type="match status" value="1"/>
</dbReference>
<dbReference type="InterPro" id="IPR037460">
    <property type="entry name" value="SEST-like"/>
</dbReference>
<evidence type="ECO:0000313" key="1">
    <source>
        <dbReference type="EMBL" id="MEU5713755.1"/>
    </source>
</evidence>
<evidence type="ECO:0008006" key="3">
    <source>
        <dbReference type="Google" id="ProtNLM"/>
    </source>
</evidence>
<name>A0ABV3AQD6_9ACTN</name>
<protein>
    <recommendedName>
        <fullName evidence="3">SGNH hydrolase-type esterase domain-containing protein</fullName>
    </recommendedName>
</protein>
<dbReference type="RefSeq" id="WP_030658877.1">
    <property type="nucleotide sequence ID" value="NZ_JBEXDP010000081.1"/>
</dbReference>
<dbReference type="Gene3D" id="3.40.50.1110">
    <property type="entry name" value="SGNH hydrolase"/>
    <property type="match status" value="1"/>
</dbReference>
<comment type="caution">
    <text evidence="1">The sequence shown here is derived from an EMBL/GenBank/DDBJ whole genome shotgun (WGS) entry which is preliminary data.</text>
</comment>
<proteinExistence type="predicted"/>
<dbReference type="InterPro" id="IPR036514">
    <property type="entry name" value="SGNH_hydro_sf"/>
</dbReference>
<reference evidence="1 2" key="1">
    <citation type="submission" date="2024-06" db="EMBL/GenBank/DDBJ databases">
        <title>The Natural Products Discovery Center: Release of the First 8490 Sequenced Strains for Exploring Actinobacteria Biosynthetic Diversity.</title>
        <authorList>
            <person name="Kalkreuter E."/>
            <person name="Kautsar S.A."/>
            <person name="Yang D."/>
            <person name="Bader C.D."/>
            <person name="Teijaro C.N."/>
            <person name="Fluegel L."/>
            <person name="Davis C.M."/>
            <person name="Simpson J.R."/>
            <person name="Lauterbach L."/>
            <person name="Steele A.D."/>
            <person name="Gui C."/>
            <person name="Meng S."/>
            <person name="Li G."/>
            <person name="Viehrig K."/>
            <person name="Ye F."/>
            <person name="Su P."/>
            <person name="Kiefer A.F."/>
            <person name="Nichols A."/>
            <person name="Cepeda A.J."/>
            <person name="Yan W."/>
            <person name="Fan B."/>
            <person name="Jiang Y."/>
            <person name="Adhikari A."/>
            <person name="Zheng C.-J."/>
            <person name="Schuster L."/>
            <person name="Cowan T.M."/>
            <person name="Smanski M.J."/>
            <person name="Chevrette M.G."/>
            <person name="De Carvalho L.P.S."/>
            <person name="Shen B."/>
        </authorList>
    </citation>
    <scope>NUCLEOTIDE SEQUENCE [LARGE SCALE GENOMIC DNA]</scope>
    <source>
        <strain evidence="1 2">NPDC020594</strain>
    </source>
</reference>